<dbReference type="InterPro" id="IPR009057">
    <property type="entry name" value="Homeodomain-like_sf"/>
</dbReference>
<dbReference type="GO" id="GO:0042796">
    <property type="term" value="P:snRNA transcription by RNA polymerase III"/>
    <property type="evidence" value="ECO:0007669"/>
    <property type="project" value="TreeGrafter"/>
</dbReference>
<dbReference type="InterPro" id="IPR051575">
    <property type="entry name" value="Myb-like_DNA-bd"/>
</dbReference>
<evidence type="ECO:0000313" key="8">
    <source>
        <dbReference type="EMBL" id="EFC45524.1"/>
    </source>
</evidence>
<dbReference type="PANTHER" id="PTHR46621">
    <property type="entry name" value="SNRNA-ACTIVATING PROTEIN COMPLEX SUBUNIT 4"/>
    <property type="match status" value="1"/>
</dbReference>
<feature type="compositionally biased region" description="Acidic residues" evidence="5">
    <location>
        <begin position="211"/>
        <end position="232"/>
    </location>
</feature>
<gene>
    <name evidence="8" type="ORF">NAEGRDRAFT_79349</name>
</gene>
<keyword evidence="4" id="KW-0539">Nucleus</keyword>
<dbReference type="OMA" id="WSKNEDI"/>
<sequence>MVEKKAASRKNSNGSSLFTAEDDQKLIEGYRKYGNNWKDISKEYFNGKFKTNQLFQRYKRVLVAKDKESTWSKNEDIELLSVYHHFEGSWVQMSKKYYIDTRTDNQLSNRWASLKKSCCLIDTFAKLKPTVKKDLYNLYKKVRKADGPDAIKNTNYTDIVEIPDDSFPKIYLGEGRKVQKEGSKKRKSTKKSTETIESPKKRKSNTKDAFIVEEEEEEDNSSVSSSEEDNTSEEAPLRVIPTRRSQRVNYSKMLSDEEEEEKQSSPEDEKPHLSADQIQWLKAQKCPAKRQSSSSTAPFTFDLACDEHLENTVTQQPQPVQQPQQTVSVQPLAMPTKQIQYTVVENHDFNLDFNEDEFLEIERFIGAPYSHYEQERTISIEDIVNQTRSIKEFFEQTKPTPKVEEEQNLFDFNMTDFGEDGLDLFDFSNPSRAPKSPLLFEDGLDF</sequence>
<evidence type="ECO:0000259" key="7">
    <source>
        <dbReference type="PROSITE" id="PS51294"/>
    </source>
</evidence>
<dbReference type="STRING" id="5762.D2VBT9"/>
<proteinExistence type="predicted"/>
<dbReference type="GeneID" id="8849204"/>
<dbReference type="GO" id="GO:0019185">
    <property type="term" value="C:snRNA-activating protein complex"/>
    <property type="evidence" value="ECO:0007669"/>
    <property type="project" value="TreeGrafter"/>
</dbReference>
<feature type="region of interest" description="Disordered" evidence="5">
    <location>
        <begin position="173"/>
        <end position="274"/>
    </location>
</feature>
<dbReference type="GO" id="GO:0000978">
    <property type="term" value="F:RNA polymerase II cis-regulatory region sequence-specific DNA binding"/>
    <property type="evidence" value="ECO:0007669"/>
    <property type="project" value="TreeGrafter"/>
</dbReference>
<evidence type="ECO:0000259" key="6">
    <source>
        <dbReference type="PROSITE" id="PS50090"/>
    </source>
</evidence>
<dbReference type="Pfam" id="PF13921">
    <property type="entry name" value="Myb_DNA-bind_6"/>
    <property type="match status" value="1"/>
</dbReference>
<dbReference type="PROSITE" id="PS51294">
    <property type="entry name" value="HTH_MYB"/>
    <property type="match status" value="1"/>
</dbReference>
<organism evidence="9">
    <name type="scientific">Naegleria gruberi</name>
    <name type="common">Amoeba</name>
    <dbReference type="NCBI Taxonomy" id="5762"/>
    <lineage>
        <taxon>Eukaryota</taxon>
        <taxon>Discoba</taxon>
        <taxon>Heterolobosea</taxon>
        <taxon>Tetramitia</taxon>
        <taxon>Eutetramitia</taxon>
        <taxon>Vahlkampfiidae</taxon>
        <taxon>Naegleria</taxon>
    </lineage>
</organism>
<dbReference type="KEGG" id="ngr:NAEGRDRAFT_79349"/>
<keyword evidence="2" id="KW-0238">DNA-binding</keyword>
<dbReference type="PROSITE" id="PS50090">
    <property type="entry name" value="MYB_LIKE"/>
    <property type="match status" value="2"/>
</dbReference>
<dbReference type="Gene3D" id="1.10.10.60">
    <property type="entry name" value="Homeodomain-like"/>
    <property type="match status" value="2"/>
</dbReference>
<keyword evidence="9" id="KW-1185">Reference proteome</keyword>
<evidence type="ECO:0000256" key="4">
    <source>
        <dbReference type="ARBA" id="ARBA00023242"/>
    </source>
</evidence>
<dbReference type="GO" id="GO:0001006">
    <property type="term" value="F:RNA polymerase III type 3 promoter sequence-specific DNA binding"/>
    <property type="evidence" value="ECO:0007669"/>
    <property type="project" value="TreeGrafter"/>
</dbReference>
<feature type="compositionally biased region" description="Basic and acidic residues" evidence="5">
    <location>
        <begin position="262"/>
        <end position="273"/>
    </location>
</feature>
<feature type="domain" description="Myb-like" evidence="6">
    <location>
        <begin position="63"/>
        <end position="115"/>
    </location>
</feature>
<name>D2VBT9_NAEGR</name>
<dbReference type="InterPro" id="IPR017930">
    <property type="entry name" value="Myb_dom"/>
</dbReference>
<dbReference type="AlphaFoldDB" id="D2VBT9"/>
<dbReference type="Proteomes" id="UP000006671">
    <property type="component" value="Unassembled WGS sequence"/>
</dbReference>
<dbReference type="PANTHER" id="PTHR46621:SF1">
    <property type="entry name" value="SNRNA-ACTIVATING PROTEIN COMPLEX SUBUNIT 4"/>
    <property type="match status" value="1"/>
</dbReference>
<evidence type="ECO:0000256" key="5">
    <source>
        <dbReference type="SAM" id="MobiDB-lite"/>
    </source>
</evidence>
<dbReference type="RefSeq" id="XP_002678268.1">
    <property type="nucleotide sequence ID" value="XM_002678222.1"/>
</dbReference>
<evidence type="ECO:0000256" key="2">
    <source>
        <dbReference type="ARBA" id="ARBA00023125"/>
    </source>
</evidence>
<keyword evidence="1" id="KW-0805">Transcription regulation</keyword>
<dbReference type="InterPro" id="IPR001005">
    <property type="entry name" value="SANT/Myb"/>
</dbReference>
<dbReference type="OrthoDB" id="2143914at2759"/>
<protein>
    <submittedName>
        <fullName evidence="8">Predicted protein</fullName>
    </submittedName>
</protein>
<keyword evidence="3" id="KW-0804">Transcription</keyword>
<feature type="domain" description="HTH myb-type" evidence="7">
    <location>
        <begin position="18"/>
        <end position="66"/>
    </location>
</feature>
<dbReference type="VEuPathDB" id="AmoebaDB:NAEGRDRAFT_79349"/>
<dbReference type="EMBL" id="GG738862">
    <property type="protein sequence ID" value="EFC45524.1"/>
    <property type="molecule type" value="Genomic_DNA"/>
</dbReference>
<dbReference type="SMART" id="SM00717">
    <property type="entry name" value="SANT"/>
    <property type="match status" value="2"/>
</dbReference>
<evidence type="ECO:0000256" key="3">
    <source>
        <dbReference type="ARBA" id="ARBA00023163"/>
    </source>
</evidence>
<evidence type="ECO:0000256" key="1">
    <source>
        <dbReference type="ARBA" id="ARBA00023015"/>
    </source>
</evidence>
<dbReference type="GO" id="GO:0042795">
    <property type="term" value="P:snRNA transcription by RNA polymerase II"/>
    <property type="evidence" value="ECO:0007669"/>
    <property type="project" value="TreeGrafter"/>
</dbReference>
<feature type="domain" description="Myb-like" evidence="6">
    <location>
        <begin position="18"/>
        <end position="62"/>
    </location>
</feature>
<reference evidence="8 9" key="1">
    <citation type="journal article" date="2010" name="Cell">
        <title>The genome of Naegleria gruberi illuminates early eukaryotic versatility.</title>
        <authorList>
            <person name="Fritz-Laylin L.K."/>
            <person name="Prochnik S.E."/>
            <person name="Ginger M.L."/>
            <person name="Dacks J.B."/>
            <person name="Carpenter M.L."/>
            <person name="Field M.C."/>
            <person name="Kuo A."/>
            <person name="Paredez A."/>
            <person name="Chapman J."/>
            <person name="Pham J."/>
            <person name="Shu S."/>
            <person name="Neupane R."/>
            <person name="Cipriano M."/>
            <person name="Mancuso J."/>
            <person name="Tu H."/>
            <person name="Salamov A."/>
            <person name="Lindquist E."/>
            <person name="Shapiro H."/>
            <person name="Lucas S."/>
            <person name="Grigoriev I.V."/>
            <person name="Cande W.Z."/>
            <person name="Fulton C."/>
            <person name="Rokhsar D.S."/>
            <person name="Dawson S.C."/>
        </authorList>
    </citation>
    <scope>NUCLEOTIDE SEQUENCE [LARGE SCALE GENOMIC DNA]</scope>
    <source>
        <strain evidence="8 9">NEG-M</strain>
    </source>
</reference>
<accession>D2VBT9</accession>
<dbReference type="InParanoid" id="D2VBT9"/>
<dbReference type="SUPFAM" id="SSF46689">
    <property type="entry name" value="Homeodomain-like"/>
    <property type="match status" value="1"/>
</dbReference>
<evidence type="ECO:0000313" key="9">
    <source>
        <dbReference type="Proteomes" id="UP000006671"/>
    </source>
</evidence>